<evidence type="ECO:0000259" key="1">
    <source>
        <dbReference type="Pfam" id="PF11160"/>
    </source>
</evidence>
<accession>A0A4S4MXV8</accession>
<proteinExistence type="predicted"/>
<dbReference type="Pfam" id="PF11160">
    <property type="entry name" value="Hva1_TUDOR"/>
    <property type="match status" value="1"/>
</dbReference>
<dbReference type="AlphaFoldDB" id="A0A4S4MXV8"/>
<sequence length="96" mass="10362">MADELKEGQEVSWKWGSGNPSGKVAEIVADGKAEVTSQKVNIIVVISARRTLMMAYQGNTVSRHGKGDDDPAVKITRSGNDVVKLAHELNEVKDAQ</sequence>
<name>A0A4S4MXV8_9APHY</name>
<comment type="caution">
    <text evidence="2">The sequence shown here is derived from an EMBL/GenBank/DDBJ whole genome shotgun (WGS) entry which is preliminary data.</text>
</comment>
<dbReference type="InterPro" id="IPR021331">
    <property type="entry name" value="Hva1_TUDOR"/>
</dbReference>
<gene>
    <name evidence="2" type="ORF">EUX98_g2933</name>
</gene>
<dbReference type="OrthoDB" id="2131339at2759"/>
<protein>
    <recommendedName>
        <fullName evidence="1">Hypervirulence associated protein TUDOR domain-containing protein</fullName>
    </recommendedName>
</protein>
<organism evidence="2 3">
    <name type="scientific">Antrodiella citrinella</name>
    <dbReference type="NCBI Taxonomy" id="2447956"/>
    <lineage>
        <taxon>Eukaryota</taxon>
        <taxon>Fungi</taxon>
        <taxon>Dikarya</taxon>
        <taxon>Basidiomycota</taxon>
        <taxon>Agaricomycotina</taxon>
        <taxon>Agaricomycetes</taxon>
        <taxon>Polyporales</taxon>
        <taxon>Steccherinaceae</taxon>
        <taxon>Antrodiella</taxon>
    </lineage>
</organism>
<dbReference type="Proteomes" id="UP000308730">
    <property type="component" value="Unassembled WGS sequence"/>
</dbReference>
<reference evidence="2 3" key="1">
    <citation type="submission" date="2019-02" db="EMBL/GenBank/DDBJ databases">
        <title>Genome sequencing of the rare red list fungi Antrodiella citrinella (Flaviporus citrinellus).</title>
        <authorList>
            <person name="Buettner E."/>
            <person name="Kellner H."/>
        </authorList>
    </citation>
    <scope>NUCLEOTIDE SEQUENCE [LARGE SCALE GENOMIC DNA]</scope>
    <source>
        <strain evidence="2 3">DSM 108506</strain>
    </source>
</reference>
<evidence type="ECO:0000313" key="2">
    <source>
        <dbReference type="EMBL" id="THH31284.1"/>
    </source>
</evidence>
<keyword evidence="3" id="KW-1185">Reference proteome</keyword>
<dbReference type="EMBL" id="SGPM01000052">
    <property type="protein sequence ID" value="THH31284.1"/>
    <property type="molecule type" value="Genomic_DNA"/>
</dbReference>
<evidence type="ECO:0000313" key="3">
    <source>
        <dbReference type="Proteomes" id="UP000308730"/>
    </source>
</evidence>
<feature type="domain" description="Hypervirulence associated protein TUDOR" evidence="1">
    <location>
        <begin position="8"/>
        <end position="89"/>
    </location>
</feature>